<name>A0ABQ3Z349_9ACTN</name>
<evidence type="ECO:0000256" key="1">
    <source>
        <dbReference type="SAM" id="Phobius"/>
    </source>
</evidence>
<reference evidence="2 3" key="1">
    <citation type="submission" date="2021-01" db="EMBL/GenBank/DDBJ databases">
        <title>Whole genome shotgun sequence of Actinoplanes durhamensis NBRC 14914.</title>
        <authorList>
            <person name="Komaki H."/>
            <person name="Tamura T."/>
        </authorList>
    </citation>
    <scope>NUCLEOTIDE SEQUENCE [LARGE SCALE GENOMIC DNA]</scope>
    <source>
        <strain evidence="2 3">NBRC 14914</strain>
    </source>
</reference>
<proteinExistence type="predicted"/>
<protein>
    <submittedName>
        <fullName evidence="2">Uncharacterized protein</fullName>
    </submittedName>
</protein>
<keyword evidence="3" id="KW-1185">Reference proteome</keyword>
<keyword evidence="1" id="KW-0812">Transmembrane</keyword>
<keyword evidence="1" id="KW-0472">Membrane</keyword>
<gene>
    <name evidence="2" type="ORF">Adu01nite_56130</name>
</gene>
<comment type="caution">
    <text evidence="2">The sequence shown here is derived from an EMBL/GenBank/DDBJ whole genome shotgun (WGS) entry which is preliminary data.</text>
</comment>
<dbReference type="Proteomes" id="UP000637628">
    <property type="component" value="Unassembled WGS sequence"/>
</dbReference>
<accession>A0ABQ3Z349</accession>
<evidence type="ECO:0000313" key="3">
    <source>
        <dbReference type="Proteomes" id="UP000637628"/>
    </source>
</evidence>
<organism evidence="2 3">
    <name type="scientific">Paractinoplanes durhamensis</name>
    <dbReference type="NCBI Taxonomy" id="113563"/>
    <lineage>
        <taxon>Bacteria</taxon>
        <taxon>Bacillati</taxon>
        <taxon>Actinomycetota</taxon>
        <taxon>Actinomycetes</taxon>
        <taxon>Micromonosporales</taxon>
        <taxon>Micromonosporaceae</taxon>
        <taxon>Paractinoplanes</taxon>
    </lineage>
</organism>
<dbReference type="RefSeq" id="WP_203730848.1">
    <property type="nucleotide sequence ID" value="NZ_BAAATX010000016.1"/>
</dbReference>
<evidence type="ECO:0000313" key="2">
    <source>
        <dbReference type="EMBL" id="GIE04263.1"/>
    </source>
</evidence>
<sequence>MTDEQLDRRVRDADPYRRIAHLDEAGQTLLEEIMSQPTARRTLSRRLGAAVAAAAVLITILGVAAVLRNQSPTGDRQQAAPAVTTYDAAAWSQLVLKAAQDNPRLLIDEPGWKATTVYGFTEESGTIGFTNGDRSLEMNWYPTSDYDSRYKDRLDVSAPQPAKVAGQDGSLFTYSANDFAIIVKPKNGSYVELRTGGNWTRATFDAVVAKIIQADVPTWLAALPPEIVTPDRAAAAADKILAGIPLPPGFDRSRLAAMGTNDPYQFGAGVTGLVGCGWISEWLRAQKAGDKAAQQKAADAMSSSHKWKVLNDMNAEGDWPEVFWEIADRMAAGKSPAGYESGIGCS</sequence>
<feature type="transmembrane region" description="Helical" evidence="1">
    <location>
        <begin position="47"/>
        <end position="67"/>
    </location>
</feature>
<dbReference type="EMBL" id="BOML01000043">
    <property type="protein sequence ID" value="GIE04263.1"/>
    <property type="molecule type" value="Genomic_DNA"/>
</dbReference>
<keyword evidence="1" id="KW-1133">Transmembrane helix</keyword>